<evidence type="ECO:0000256" key="3">
    <source>
        <dbReference type="ARBA" id="ARBA00021353"/>
    </source>
</evidence>
<feature type="non-terminal residue" evidence="8">
    <location>
        <position position="259"/>
    </location>
</feature>
<gene>
    <name evidence="7" type="primary">DLT1</name>
    <name evidence="8" type="ORF">EJ03DRAFT_257250</name>
</gene>
<comment type="subcellular location">
    <subcellularLocation>
        <location evidence="7">Membrane</location>
        <topology evidence="7">Multi-pass membrane protein</topology>
    </subcellularLocation>
</comment>
<comment type="function">
    <text evidence="1 7">Required for growth under high-pressure and low-temperature conditions.</text>
</comment>
<evidence type="ECO:0000256" key="6">
    <source>
        <dbReference type="ARBA" id="ARBA00023136"/>
    </source>
</evidence>
<feature type="non-terminal residue" evidence="8">
    <location>
        <position position="1"/>
    </location>
</feature>
<evidence type="ECO:0000313" key="9">
    <source>
        <dbReference type="Proteomes" id="UP000799436"/>
    </source>
</evidence>
<dbReference type="PANTHER" id="PTHR40021">
    <property type="entry name" value="DEFECT AT LOW TEMPERATURE PROTEIN 1"/>
    <property type="match status" value="1"/>
</dbReference>
<keyword evidence="6 7" id="KW-0472">Membrane</keyword>
<dbReference type="EMBL" id="ML995825">
    <property type="protein sequence ID" value="KAF2770486.1"/>
    <property type="molecule type" value="Genomic_DNA"/>
</dbReference>
<evidence type="ECO:0000256" key="5">
    <source>
        <dbReference type="ARBA" id="ARBA00022989"/>
    </source>
</evidence>
<evidence type="ECO:0000256" key="2">
    <source>
        <dbReference type="ARBA" id="ARBA00005550"/>
    </source>
</evidence>
<evidence type="ECO:0000256" key="1">
    <source>
        <dbReference type="ARBA" id="ARBA00002489"/>
    </source>
</evidence>
<keyword evidence="5 7" id="KW-1133">Transmembrane helix</keyword>
<dbReference type="Proteomes" id="UP000799436">
    <property type="component" value="Unassembled WGS sequence"/>
</dbReference>
<accession>A0A6G1LCB3</accession>
<dbReference type="GO" id="GO:0016020">
    <property type="term" value="C:membrane"/>
    <property type="evidence" value="ECO:0007669"/>
    <property type="project" value="UniProtKB-SubCell"/>
</dbReference>
<dbReference type="PANTHER" id="PTHR40021:SF1">
    <property type="entry name" value="DEFECT AT LOW TEMPERATURE PROTEIN 1"/>
    <property type="match status" value="1"/>
</dbReference>
<name>A0A6G1LCB3_9PEZI</name>
<dbReference type="AlphaFoldDB" id="A0A6G1LCB3"/>
<dbReference type="InterPro" id="IPR038869">
    <property type="entry name" value="DLT1"/>
</dbReference>
<evidence type="ECO:0000313" key="8">
    <source>
        <dbReference type="EMBL" id="KAF2770486.1"/>
    </source>
</evidence>
<keyword evidence="9" id="KW-1185">Reference proteome</keyword>
<evidence type="ECO:0000256" key="4">
    <source>
        <dbReference type="ARBA" id="ARBA00022692"/>
    </source>
</evidence>
<keyword evidence="4 7" id="KW-0812">Transmembrane</keyword>
<comment type="caution">
    <text evidence="7">Lacks conserved residue(s) required for the propagation of feature annotation.</text>
</comment>
<comment type="similarity">
    <text evidence="2 7">Belongs to the DLT1 family.</text>
</comment>
<reference evidence="8" key="1">
    <citation type="journal article" date="2020" name="Stud. Mycol.">
        <title>101 Dothideomycetes genomes: a test case for predicting lifestyles and emergence of pathogens.</title>
        <authorList>
            <person name="Haridas S."/>
            <person name="Albert R."/>
            <person name="Binder M."/>
            <person name="Bloem J."/>
            <person name="Labutti K."/>
            <person name="Salamov A."/>
            <person name="Andreopoulos B."/>
            <person name="Baker S."/>
            <person name="Barry K."/>
            <person name="Bills G."/>
            <person name="Bluhm B."/>
            <person name="Cannon C."/>
            <person name="Castanera R."/>
            <person name="Culley D."/>
            <person name="Daum C."/>
            <person name="Ezra D."/>
            <person name="Gonzalez J."/>
            <person name="Henrissat B."/>
            <person name="Kuo A."/>
            <person name="Liang C."/>
            <person name="Lipzen A."/>
            <person name="Lutzoni F."/>
            <person name="Magnuson J."/>
            <person name="Mondo S."/>
            <person name="Nolan M."/>
            <person name="Ohm R."/>
            <person name="Pangilinan J."/>
            <person name="Park H.-J."/>
            <person name="Ramirez L."/>
            <person name="Alfaro M."/>
            <person name="Sun H."/>
            <person name="Tritt A."/>
            <person name="Yoshinaga Y."/>
            <person name="Zwiers L.-H."/>
            <person name="Turgeon B."/>
            <person name="Goodwin S."/>
            <person name="Spatafora J."/>
            <person name="Crous P."/>
            <person name="Grigoriev I."/>
        </authorList>
    </citation>
    <scope>NUCLEOTIDE SEQUENCE</scope>
    <source>
        <strain evidence="8">CBS 116005</strain>
    </source>
</reference>
<protein>
    <recommendedName>
        <fullName evidence="3 7">Defect at low temperature protein 1</fullName>
    </recommendedName>
</protein>
<evidence type="ECO:0000256" key="7">
    <source>
        <dbReference type="RuleBase" id="RU367100"/>
    </source>
</evidence>
<dbReference type="OrthoDB" id="4096362at2759"/>
<proteinExistence type="inferred from homology"/>
<organism evidence="8 9">
    <name type="scientific">Teratosphaeria nubilosa</name>
    <dbReference type="NCBI Taxonomy" id="161662"/>
    <lineage>
        <taxon>Eukaryota</taxon>
        <taxon>Fungi</taxon>
        <taxon>Dikarya</taxon>
        <taxon>Ascomycota</taxon>
        <taxon>Pezizomycotina</taxon>
        <taxon>Dothideomycetes</taxon>
        <taxon>Dothideomycetidae</taxon>
        <taxon>Mycosphaerellales</taxon>
        <taxon>Teratosphaeriaceae</taxon>
        <taxon>Teratosphaeria</taxon>
    </lineage>
</organism>
<feature type="transmembrane region" description="Helical" evidence="7">
    <location>
        <begin position="12"/>
        <end position="32"/>
    </location>
</feature>
<sequence>IIWTAVHNKAYQYVVVVGGVYVLTVSLAIFIYSSRLYTNRSVLAGVGKAYIPIEKGELGHGIRKMIVKQLERSCIVAWESRPRDSEDSIIHNYTVGRIIPVDPENPPWGKIEHDGWSSPSHRDDNANPHVQFADVVAELPNLIEARAVSLAPPDPTMTPTQDGQPVIADSTVVELLRRPENTGIREYLTQLGYLGLIQPSTIAQTFLPQYERARFCGRPMSAMEFNNLMKTFSLLLSGMSQLDPEIIHQIRAQTGGQNN</sequence>